<dbReference type="AlphaFoldDB" id="A0A3D9E0U8"/>
<reference evidence="1 2" key="1">
    <citation type="submission" date="2018-07" db="EMBL/GenBank/DDBJ databases">
        <title>Genomic Encyclopedia of Type Strains, Phase IV (KMG-IV): sequencing the most valuable type-strain genomes for metagenomic binning, comparative biology and taxonomic classification.</title>
        <authorList>
            <person name="Goeker M."/>
        </authorList>
    </citation>
    <scope>NUCLEOTIDE SEQUENCE [LARGE SCALE GENOMIC DNA]</scope>
    <source>
        <strain evidence="1 2">DSM 14324</strain>
    </source>
</reference>
<gene>
    <name evidence="1" type="ORF">C8D72_0015</name>
</gene>
<dbReference type="Proteomes" id="UP000256334">
    <property type="component" value="Unassembled WGS sequence"/>
</dbReference>
<protein>
    <submittedName>
        <fullName evidence="1">Uncharacterized protein</fullName>
    </submittedName>
</protein>
<sequence length="104" mass="11742">MLHTTISIVRNHTDHPLDVIEEPARHDTVILQALDETEEKKDHVQVGEGSDDVVINIYVDGQGAYYCGLGACQVMEWIDANGCVPMCFDGEFRRITRTEYDMLS</sequence>
<name>A0A3D9E0U8_9GAMM</name>
<organism evidence="1 2">
    <name type="scientific">Kushneria indalinina DSM 14324</name>
    <dbReference type="NCBI Taxonomy" id="1122140"/>
    <lineage>
        <taxon>Bacteria</taxon>
        <taxon>Pseudomonadati</taxon>
        <taxon>Pseudomonadota</taxon>
        <taxon>Gammaproteobacteria</taxon>
        <taxon>Oceanospirillales</taxon>
        <taxon>Halomonadaceae</taxon>
        <taxon>Kushneria</taxon>
    </lineage>
</organism>
<proteinExistence type="predicted"/>
<accession>A0A3D9E0U8</accession>
<dbReference type="RefSeq" id="WP_115852402.1">
    <property type="nucleotide sequence ID" value="NZ_QRDJ01000003.1"/>
</dbReference>
<keyword evidence="2" id="KW-1185">Reference proteome</keyword>
<comment type="caution">
    <text evidence="1">The sequence shown here is derived from an EMBL/GenBank/DDBJ whole genome shotgun (WGS) entry which is preliminary data.</text>
</comment>
<dbReference type="EMBL" id="QRDJ01000003">
    <property type="protein sequence ID" value="REC96658.1"/>
    <property type="molecule type" value="Genomic_DNA"/>
</dbReference>
<evidence type="ECO:0000313" key="1">
    <source>
        <dbReference type="EMBL" id="REC96658.1"/>
    </source>
</evidence>
<evidence type="ECO:0000313" key="2">
    <source>
        <dbReference type="Proteomes" id="UP000256334"/>
    </source>
</evidence>